<feature type="compositionally biased region" description="Acidic residues" evidence="1">
    <location>
        <begin position="559"/>
        <end position="578"/>
    </location>
</feature>
<dbReference type="Proteomes" id="UP000189701">
    <property type="component" value="Unplaced"/>
</dbReference>
<evidence type="ECO:0000313" key="2">
    <source>
        <dbReference type="Proteomes" id="UP000189701"/>
    </source>
</evidence>
<feature type="compositionally biased region" description="Polar residues" evidence="1">
    <location>
        <begin position="517"/>
        <end position="531"/>
    </location>
</feature>
<keyword evidence="2" id="KW-1185">Reference proteome</keyword>
<dbReference type="InterPro" id="IPR040256">
    <property type="entry name" value="At4g02000-like"/>
</dbReference>
<dbReference type="PANTHER" id="PTHR31286:SF104">
    <property type="entry name" value="PEROXIDASE"/>
    <property type="match status" value="1"/>
</dbReference>
<evidence type="ECO:0000313" key="3">
    <source>
        <dbReference type="RefSeq" id="XP_009770341.1"/>
    </source>
</evidence>
<sequence length="770" mass="83290">MSIASAVGKPLAVDKATQDRTRPSTTRVKVLLDLLAKHPKRVRINIVDKNSGKLVEHYQETVYDNLPKYYTCCNHQGHDVKSCRWRIEKTNEEVASVVEIEGLGSIEKLEGDARQFLNAKRAEQLVDEVAKMKVVEQQQLLTDFEKQVGSKDVNGQSNVMKAVTGALKDATDHAKQTVNVEAKFPNAQAEREKGFEQGTLAQVNTVVPVTPMGKAVVKGAEGFDQFRTAAMLKKHVDIDVVNGAAAVPAATALAIHKSVTADNAILSSDPVPDRVAIGVTKGPGDRQRFDEVGHRTPSAHVLLYAGQVGAIIENKTDDPLLNEMVDLVVSKVDKHTTANTKTAGVQPGATDDLKEGVKSDNKAAKWTMVSSTSAEYYAALDATVPLNANMNTASAVSLEPSDDRAVSNNLDVVTQVTRPSGIQSDVVVLKCATTGVITPLVEAFDHEQVLTPIGMASAHGGSLQQDIQKATSVATSAMASRTTATNGSANVGATAMQANATADVVLDITGFKREATPRTSHPKTPQSVQQKQKLEVSDAPVNGSNRMMPRSKAWVDRAEYEEEEHWENGVDDELDDSIEQQSGKQQRRSQEASYAHDHSPGMQQQRARTQCDALLHPNAGQQQHFPTSFMTGQQKQTTGSLQIETSTVVTSSKAKAANKKSGRQKQQIVNTPTAICDRHKAAPNPGQQQLIENSPQSVIQVPKDGQQHKDRVWLDAMQQRNGTNVLEANSIVVIDANQSGQQQLDPNNSPIIHTYGRKATTMSKLALIVL</sequence>
<feature type="compositionally biased region" description="Basic and acidic residues" evidence="1">
    <location>
        <begin position="588"/>
        <end position="599"/>
    </location>
</feature>
<name>A0A1U7VZE9_NICSY</name>
<dbReference type="RefSeq" id="XP_009770341.1">
    <property type="nucleotide sequence ID" value="XM_009772039.1"/>
</dbReference>
<accession>A0A1U7VZE9</accession>
<reference evidence="2" key="1">
    <citation type="journal article" date="2013" name="Genome Biol.">
        <title>Reference genomes and transcriptomes of Nicotiana sylvestris and Nicotiana tomentosiformis.</title>
        <authorList>
            <person name="Sierro N."/>
            <person name="Battey J.N."/>
            <person name="Ouadi S."/>
            <person name="Bovet L."/>
            <person name="Goepfert S."/>
            <person name="Bakaher N."/>
            <person name="Peitsch M.C."/>
            <person name="Ivanov N.V."/>
        </authorList>
    </citation>
    <scope>NUCLEOTIDE SEQUENCE [LARGE SCALE GENOMIC DNA]</scope>
</reference>
<organism evidence="2 3">
    <name type="scientific">Nicotiana sylvestris</name>
    <name type="common">Wood tobacco</name>
    <name type="synonym">South American tobacco</name>
    <dbReference type="NCBI Taxonomy" id="4096"/>
    <lineage>
        <taxon>Eukaryota</taxon>
        <taxon>Viridiplantae</taxon>
        <taxon>Streptophyta</taxon>
        <taxon>Embryophyta</taxon>
        <taxon>Tracheophyta</taxon>
        <taxon>Spermatophyta</taxon>
        <taxon>Magnoliopsida</taxon>
        <taxon>eudicotyledons</taxon>
        <taxon>Gunneridae</taxon>
        <taxon>Pentapetalae</taxon>
        <taxon>asterids</taxon>
        <taxon>lamiids</taxon>
        <taxon>Solanales</taxon>
        <taxon>Solanaceae</taxon>
        <taxon>Nicotianoideae</taxon>
        <taxon>Nicotianeae</taxon>
        <taxon>Nicotiana</taxon>
    </lineage>
</organism>
<feature type="region of interest" description="Disordered" evidence="1">
    <location>
        <begin position="513"/>
        <end position="607"/>
    </location>
</feature>
<feature type="region of interest" description="Disordered" evidence="1">
    <location>
        <begin position="1"/>
        <end position="20"/>
    </location>
</feature>
<proteinExistence type="predicted"/>
<evidence type="ECO:0000256" key="1">
    <source>
        <dbReference type="SAM" id="MobiDB-lite"/>
    </source>
</evidence>
<dbReference type="AlphaFoldDB" id="A0A1U7VZE9"/>
<dbReference type="PANTHER" id="PTHR31286">
    <property type="entry name" value="GLYCINE-RICH CELL WALL STRUCTURAL PROTEIN 1.8-LIKE"/>
    <property type="match status" value="1"/>
</dbReference>
<protein>
    <submittedName>
        <fullName evidence="3">Uncharacterized protein LOC104221058</fullName>
    </submittedName>
</protein>
<gene>
    <name evidence="3" type="primary">LOC104221058</name>
</gene>
<reference evidence="3" key="2">
    <citation type="submission" date="2025-08" db="UniProtKB">
        <authorList>
            <consortium name="RefSeq"/>
        </authorList>
    </citation>
    <scope>IDENTIFICATION</scope>
    <source>
        <tissue evidence="3">Leaf</tissue>
    </source>
</reference>